<name>A0ABW2U0I1_9PSEU</name>
<evidence type="ECO:0000313" key="2">
    <source>
        <dbReference type="Proteomes" id="UP001596512"/>
    </source>
</evidence>
<comment type="caution">
    <text evidence="1">The sequence shown here is derived from an EMBL/GenBank/DDBJ whole genome shotgun (WGS) entry which is preliminary data.</text>
</comment>
<reference evidence="2" key="1">
    <citation type="journal article" date="2019" name="Int. J. Syst. Evol. Microbiol.">
        <title>The Global Catalogue of Microorganisms (GCM) 10K type strain sequencing project: providing services to taxonomists for standard genome sequencing and annotation.</title>
        <authorList>
            <consortium name="The Broad Institute Genomics Platform"/>
            <consortium name="The Broad Institute Genome Sequencing Center for Infectious Disease"/>
            <person name="Wu L."/>
            <person name="Ma J."/>
        </authorList>
    </citation>
    <scope>NUCLEOTIDE SEQUENCE [LARGE SCALE GENOMIC DNA]</scope>
    <source>
        <strain evidence="2">JCM 17695</strain>
    </source>
</reference>
<evidence type="ECO:0000313" key="1">
    <source>
        <dbReference type="EMBL" id="MFC7618460.1"/>
    </source>
</evidence>
<organism evidence="1 2">
    <name type="scientific">Actinokineospora soli</name>
    <dbReference type="NCBI Taxonomy" id="1048753"/>
    <lineage>
        <taxon>Bacteria</taxon>
        <taxon>Bacillati</taxon>
        <taxon>Actinomycetota</taxon>
        <taxon>Actinomycetes</taxon>
        <taxon>Pseudonocardiales</taxon>
        <taxon>Pseudonocardiaceae</taxon>
        <taxon>Actinokineospora</taxon>
    </lineage>
</organism>
<evidence type="ECO:0008006" key="3">
    <source>
        <dbReference type="Google" id="ProtNLM"/>
    </source>
</evidence>
<sequence length="111" mass="12313">MTPPPPGHPTWLGVLNEVLTGQLASLDGGSDQAGGLRTDHWTGPAAEAYQAVRDAHAADWRQAVDLHAALKDRVERYSTFIHNLQHLWQDFPDREHLQGCGATRPKSWPRS</sequence>
<protein>
    <recommendedName>
        <fullName evidence="3">PPE family protein</fullName>
    </recommendedName>
</protein>
<accession>A0ABW2U0I1</accession>
<keyword evidence="2" id="KW-1185">Reference proteome</keyword>
<dbReference type="EMBL" id="JBHTEY010000004">
    <property type="protein sequence ID" value="MFC7618460.1"/>
    <property type="molecule type" value="Genomic_DNA"/>
</dbReference>
<dbReference type="Proteomes" id="UP001596512">
    <property type="component" value="Unassembled WGS sequence"/>
</dbReference>
<gene>
    <name evidence="1" type="ORF">ACFQV2_39055</name>
</gene>
<proteinExistence type="predicted"/>